<evidence type="ECO:0000256" key="6">
    <source>
        <dbReference type="ARBA" id="ARBA00023002"/>
    </source>
</evidence>
<evidence type="ECO:0000256" key="2">
    <source>
        <dbReference type="ARBA" id="ARBA00009967"/>
    </source>
</evidence>
<dbReference type="AlphaFoldDB" id="A0A9P1H3G2"/>
<evidence type="ECO:0000259" key="10">
    <source>
        <dbReference type="Pfam" id="PF07156"/>
    </source>
</evidence>
<dbReference type="InterPro" id="IPR036188">
    <property type="entry name" value="FAD/NAD-bd_sf"/>
</dbReference>
<keyword evidence="3" id="KW-0285">Flavoprotein</keyword>
<keyword evidence="12" id="KW-1185">Reference proteome</keyword>
<comment type="cofactor">
    <cofactor evidence="1">
        <name>FAD</name>
        <dbReference type="ChEBI" id="CHEBI:57692"/>
    </cofactor>
</comment>
<evidence type="ECO:0000313" key="12">
    <source>
        <dbReference type="Proteomes" id="UP000838763"/>
    </source>
</evidence>
<dbReference type="InterPro" id="IPR010795">
    <property type="entry name" value="Prenylcys_lyase"/>
</dbReference>
<evidence type="ECO:0000256" key="8">
    <source>
        <dbReference type="SAM" id="MobiDB-lite"/>
    </source>
</evidence>
<sequence>MVHIPQRQGLCVLTLFATAPLLGLVAAHPEELTQERVQNIAIIGAGAAGSSAAYHLRRFAEDEGVPINVTIFESRGRAGGRTRTVNVYDDPLQPVEQGASIFVRVNTILYDAVQEFGLQLVKDDDGVEERLVIWDGETFRYEQNEGSSKWWNYAKLFWKYGMTPLKAKRLVDSTIGRFLELYDEPHFPFTSLTQAAIDLDLVKLTGITGGQFLQESGIGLDFSRDIIQAATRVNYATNLAHIHGLEAMVSMAPDGAMQVAGGNWQIFANMVRASNASFLYETAVTSLELQKSSTVDNAAPKYILSTKATGPRARGDSKAEPGSDAAGKAGFFSVSTLRRVKNPKTRQTEYLYKVFSPEVVDPDFLSRLLGVEVPSTFTGRGPTTDDEPISWYHPTCLTRNGLYYTSGIESFISTMETSALMGKNVAKLIVNELAGKDEALGGSQKGSSEDDASSSSPGPQDEL</sequence>
<dbReference type="EMBL" id="CALLCH030000012">
    <property type="protein sequence ID" value="CAI4214696.1"/>
    <property type="molecule type" value="Genomic_DNA"/>
</dbReference>
<dbReference type="OrthoDB" id="437369at2759"/>
<evidence type="ECO:0000256" key="5">
    <source>
        <dbReference type="ARBA" id="ARBA00022827"/>
    </source>
</evidence>
<dbReference type="GO" id="GO:0030328">
    <property type="term" value="P:prenylcysteine catabolic process"/>
    <property type="evidence" value="ECO:0007669"/>
    <property type="project" value="InterPro"/>
</dbReference>
<feature type="signal peptide" evidence="9">
    <location>
        <begin position="1"/>
        <end position="27"/>
    </location>
</feature>
<dbReference type="PIRSF" id="PIRSF036292">
    <property type="entry name" value="Prenylcysteine_oxidase"/>
    <property type="match status" value="1"/>
</dbReference>
<dbReference type="InterPro" id="IPR017046">
    <property type="entry name" value="Prenylcysteine_Oxase1"/>
</dbReference>
<dbReference type="Gene3D" id="3.50.50.60">
    <property type="entry name" value="FAD/NAD(P)-binding domain"/>
    <property type="match status" value="1"/>
</dbReference>
<comment type="similarity">
    <text evidence="2">Belongs to the prenylcysteine oxidase family.</text>
</comment>
<dbReference type="PANTHER" id="PTHR15944">
    <property type="entry name" value="FARNESYLCYSTEINE LYASE"/>
    <property type="match status" value="1"/>
</dbReference>
<dbReference type="GO" id="GO:0001735">
    <property type="term" value="F:prenylcysteine oxidase activity"/>
    <property type="evidence" value="ECO:0007669"/>
    <property type="project" value="InterPro"/>
</dbReference>
<keyword evidence="4 9" id="KW-0732">Signal</keyword>
<accession>A0A9P1H3G2</accession>
<feature type="region of interest" description="Disordered" evidence="8">
    <location>
        <begin position="438"/>
        <end position="463"/>
    </location>
</feature>
<feature type="domain" description="Prenylcysteine lyase" evidence="10">
    <location>
        <begin position="329"/>
        <end position="437"/>
    </location>
</feature>
<feature type="chain" id="PRO_5040514710" description="Prenylcysteine lyase domain-containing protein" evidence="9">
    <location>
        <begin position="28"/>
        <end position="463"/>
    </location>
</feature>
<evidence type="ECO:0000256" key="1">
    <source>
        <dbReference type="ARBA" id="ARBA00001974"/>
    </source>
</evidence>
<dbReference type="SUPFAM" id="SSF51905">
    <property type="entry name" value="FAD/NAD(P)-binding domain"/>
    <property type="match status" value="1"/>
</dbReference>
<keyword evidence="5" id="KW-0274">FAD</keyword>
<evidence type="ECO:0000256" key="4">
    <source>
        <dbReference type="ARBA" id="ARBA00022729"/>
    </source>
</evidence>
<dbReference type="PANTHER" id="PTHR15944:SF0">
    <property type="entry name" value="PRENYLCYSTEINE LYASE DOMAIN-CONTAINING PROTEIN"/>
    <property type="match status" value="1"/>
</dbReference>
<proteinExistence type="inferred from homology"/>
<evidence type="ECO:0000313" key="11">
    <source>
        <dbReference type="EMBL" id="CAI4214696.1"/>
    </source>
</evidence>
<keyword evidence="6" id="KW-0560">Oxidoreductase</keyword>
<protein>
    <recommendedName>
        <fullName evidence="10">Prenylcysteine lyase domain-containing protein</fullName>
    </recommendedName>
</protein>
<organism evidence="11 12">
    <name type="scientific">Parascedosporium putredinis</name>
    <dbReference type="NCBI Taxonomy" id="1442378"/>
    <lineage>
        <taxon>Eukaryota</taxon>
        <taxon>Fungi</taxon>
        <taxon>Dikarya</taxon>
        <taxon>Ascomycota</taxon>
        <taxon>Pezizomycotina</taxon>
        <taxon>Sordariomycetes</taxon>
        <taxon>Hypocreomycetidae</taxon>
        <taxon>Microascales</taxon>
        <taxon>Microascaceae</taxon>
        <taxon>Parascedosporium</taxon>
    </lineage>
</organism>
<dbReference type="Pfam" id="PF13450">
    <property type="entry name" value="NAD_binding_8"/>
    <property type="match status" value="1"/>
</dbReference>
<reference evidence="11" key="1">
    <citation type="submission" date="2022-11" db="EMBL/GenBank/DDBJ databases">
        <authorList>
            <person name="Scott C."/>
            <person name="Bruce N."/>
        </authorList>
    </citation>
    <scope>NUCLEOTIDE SEQUENCE</scope>
</reference>
<comment type="caution">
    <text evidence="11">The sequence shown here is derived from an EMBL/GenBank/DDBJ whole genome shotgun (WGS) entry which is preliminary data.</text>
</comment>
<evidence type="ECO:0000256" key="7">
    <source>
        <dbReference type="ARBA" id="ARBA00023180"/>
    </source>
</evidence>
<dbReference type="Proteomes" id="UP000838763">
    <property type="component" value="Unassembled WGS sequence"/>
</dbReference>
<dbReference type="GO" id="GO:0030327">
    <property type="term" value="P:prenylated protein catabolic process"/>
    <property type="evidence" value="ECO:0007669"/>
    <property type="project" value="TreeGrafter"/>
</dbReference>
<feature type="domain" description="Prenylcysteine lyase" evidence="10">
    <location>
        <begin position="145"/>
        <end position="295"/>
    </location>
</feature>
<dbReference type="Pfam" id="PF07156">
    <property type="entry name" value="Prenylcys_lyase"/>
    <property type="match status" value="2"/>
</dbReference>
<name>A0A9P1H3G2_9PEZI</name>
<gene>
    <name evidence="11" type="ORF">PPNO1_LOCUS4423</name>
</gene>
<evidence type="ECO:0000256" key="9">
    <source>
        <dbReference type="SAM" id="SignalP"/>
    </source>
</evidence>
<keyword evidence="7" id="KW-0325">Glycoprotein</keyword>
<evidence type="ECO:0000256" key="3">
    <source>
        <dbReference type="ARBA" id="ARBA00022630"/>
    </source>
</evidence>